<evidence type="ECO:0000256" key="10">
    <source>
        <dbReference type="ARBA" id="ARBA00022842"/>
    </source>
</evidence>
<evidence type="ECO:0000259" key="22">
    <source>
        <dbReference type="PROSITE" id="PS50125"/>
    </source>
</evidence>
<feature type="transmembrane region" description="Helical" evidence="21">
    <location>
        <begin position="293"/>
        <end position="318"/>
    </location>
</feature>
<evidence type="ECO:0000313" key="24">
    <source>
        <dbReference type="Proteomes" id="UP000494165"/>
    </source>
</evidence>
<dbReference type="PROSITE" id="PS00452">
    <property type="entry name" value="GUANYLATE_CYCLASE_1"/>
    <property type="match status" value="2"/>
</dbReference>
<dbReference type="InterPro" id="IPR009398">
    <property type="entry name" value="Adcy_conserved_dom"/>
</dbReference>
<evidence type="ECO:0000256" key="9">
    <source>
        <dbReference type="ARBA" id="ARBA00022840"/>
    </source>
</evidence>
<feature type="binding site" evidence="17">
    <location>
        <begin position="472"/>
        <end position="474"/>
    </location>
    <ligand>
        <name>ATP</name>
        <dbReference type="ChEBI" id="CHEBI:30616"/>
    </ligand>
</feature>
<comment type="cofactor">
    <cofactor evidence="2">
        <name>Mn(2+)</name>
        <dbReference type="ChEBI" id="CHEBI:29035"/>
    </cofactor>
</comment>
<evidence type="ECO:0000256" key="8">
    <source>
        <dbReference type="ARBA" id="ARBA00022741"/>
    </source>
</evidence>
<dbReference type="PROSITE" id="PS50125">
    <property type="entry name" value="GUANYLATE_CYCLASE_2"/>
    <property type="match status" value="2"/>
</dbReference>
<feature type="transmembrane region" description="Helical" evidence="21">
    <location>
        <begin position="896"/>
        <end position="915"/>
    </location>
</feature>
<dbReference type="InterPro" id="IPR018297">
    <property type="entry name" value="A/G_cyclase_CS"/>
</dbReference>
<dbReference type="GO" id="GO:0005524">
    <property type="term" value="F:ATP binding"/>
    <property type="evidence" value="ECO:0007669"/>
    <property type="project" value="UniProtKB-UniRule"/>
</dbReference>
<evidence type="ECO:0000256" key="7">
    <source>
        <dbReference type="ARBA" id="ARBA00022737"/>
    </source>
</evidence>
<feature type="transmembrane region" description="Helical" evidence="21">
    <location>
        <begin position="230"/>
        <end position="252"/>
    </location>
</feature>
<dbReference type="GO" id="GO:0005886">
    <property type="term" value="C:plasma membrane"/>
    <property type="evidence" value="ECO:0007669"/>
    <property type="project" value="InterPro"/>
</dbReference>
<keyword evidence="5 21" id="KW-0812">Transmembrane</keyword>
<dbReference type="GO" id="GO:0007189">
    <property type="term" value="P:adenylate cyclase-activating G protein-coupled receptor signaling pathway"/>
    <property type="evidence" value="ECO:0007669"/>
    <property type="project" value="TreeGrafter"/>
</dbReference>
<feature type="binding site" evidence="18">
    <location>
        <position position="430"/>
    </location>
    <ligand>
        <name>Mg(2+)</name>
        <dbReference type="ChEBI" id="CHEBI:18420"/>
        <label>2</label>
        <note>catalytic</note>
    </ligand>
</feature>
<feature type="binding site" evidence="18">
    <location>
        <position position="431"/>
    </location>
    <ligand>
        <name>Mg(2+)</name>
        <dbReference type="ChEBI" id="CHEBI:18420"/>
        <label>2</label>
        <note>catalytic</note>
    </ligand>
</feature>
<dbReference type="EMBL" id="CADEPI010000297">
    <property type="protein sequence ID" value="CAB3383133.1"/>
    <property type="molecule type" value="Genomic_DNA"/>
</dbReference>
<keyword evidence="18" id="KW-0464">Manganese</keyword>
<keyword evidence="24" id="KW-1185">Reference proteome</keyword>
<dbReference type="InterPro" id="IPR030672">
    <property type="entry name" value="Adcy"/>
</dbReference>
<dbReference type="Gene3D" id="3.30.70.1230">
    <property type="entry name" value="Nucleotide cyclase"/>
    <property type="match status" value="2"/>
</dbReference>
<feature type="compositionally biased region" description="Pro residues" evidence="20">
    <location>
        <begin position="24"/>
        <end position="34"/>
    </location>
</feature>
<keyword evidence="11 21" id="KW-1133">Transmembrane helix</keyword>
<feature type="transmembrane region" description="Helical" evidence="21">
    <location>
        <begin position="259"/>
        <end position="281"/>
    </location>
</feature>
<reference evidence="23 24" key="1">
    <citation type="submission" date="2020-04" db="EMBL/GenBank/DDBJ databases">
        <authorList>
            <person name="Alioto T."/>
            <person name="Alioto T."/>
            <person name="Gomez Garrido J."/>
        </authorList>
    </citation>
    <scope>NUCLEOTIDE SEQUENCE [LARGE SCALE GENOMIC DNA]</scope>
</reference>
<evidence type="ECO:0000256" key="6">
    <source>
        <dbReference type="ARBA" id="ARBA00022723"/>
    </source>
</evidence>
<evidence type="ECO:0000256" key="13">
    <source>
        <dbReference type="ARBA" id="ARBA00023136"/>
    </source>
</evidence>
<keyword evidence="7" id="KW-0677">Repeat</keyword>
<feature type="transmembrane region" description="Helical" evidence="21">
    <location>
        <begin position="719"/>
        <end position="741"/>
    </location>
</feature>
<evidence type="ECO:0000256" key="17">
    <source>
        <dbReference type="PIRSR" id="PIRSR039050-50"/>
    </source>
</evidence>
<evidence type="ECO:0000256" key="20">
    <source>
        <dbReference type="SAM" id="MobiDB-lite"/>
    </source>
</evidence>
<dbReference type="GO" id="GO:0046872">
    <property type="term" value="F:metal ion binding"/>
    <property type="evidence" value="ECO:0007669"/>
    <property type="project" value="UniProtKB-KW"/>
</dbReference>
<feature type="transmembrane region" description="Helical" evidence="21">
    <location>
        <begin position="867"/>
        <end position="884"/>
    </location>
</feature>
<evidence type="ECO:0000256" key="14">
    <source>
        <dbReference type="ARBA" id="ARBA00023180"/>
    </source>
</evidence>
<evidence type="ECO:0000256" key="3">
    <source>
        <dbReference type="ARBA" id="ARBA00004141"/>
    </source>
</evidence>
<evidence type="ECO:0000256" key="12">
    <source>
        <dbReference type="ARBA" id="ARBA00022998"/>
    </source>
</evidence>
<gene>
    <name evidence="23" type="ORF">CLODIP_2_CD14725</name>
</gene>
<dbReference type="PANTHER" id="PTHR45627:SF16">
    <property type="entry name" value="ADENYLATE CYCLASE"/>
    <property type="match status" value="1"/>
</dbReference>
<keyword evidence="14" id="KW-0325">Glycoprotein</keyword>
<dbReference type="GO" id="GO:0006171">
    <property type="term" value="P:cAMP biosynthetic process"/>
    <property type="evidence" value="ECO:0007669"/>
    <property type="project" value="UniProtKB-KW"/>
</dbReference>
<feature type="binding site" evidence="17">
    <location>
        <begin position="1114"/>
        <end position="1118"/>
    </location>
    <ligand>
        <name>ATP</name>
        <dbReference type="ChEBI" id="CHEBI:30616"/>
    </ligand>
</feature>
<feature type="binding site" evidence="18">
    <location>
        <position position="430"/>
    </location>
    <ligand>
        <name>Mg(2+)</name>
        <dbReference type="ChEBI" id="CHEBI:18420"/>
        <label>1</label>
        <note>catalytic</note>
    </ligand>
</feature>
<evidence type="ECO:0000256" key="21">
    <source>
        <dbReference type="SAM" id="Phobius"/>
    </source>
</evidence>
<feature type="binding site" evidence="18">
    <location>
        <position position="474"/>
    </location>
    <ligand>
        <name>Mg(2+)</name>
        <dbReference type="ChEBI" id="CHEBI:18420"/>
        <label>1</label>
        <note>catalytic</note>
    </ligand>
</feature>
<dbReference type="Pfam" id="PF06327">
    <property type="entry name" value="Adcy_cons_dom"/>
    <property type="match status" value="1"/>
</dbReference>
<dbReference type="SMART" id="SM00044">
    <property type="entry name" value="CYCc"/>
    <property type="match status" value="2"/>
</dbReference>
<feature type="binding site" evidence="17">
    <location>
        <begin position="430"/>
        <end position="435"/>
    </location>
    <ligand>
        <name>ATP</name>
        <dbReference type="ChEBI" id="CHEBI:30616"/>
    </ligand>
</feature>
<dbReference type="OrthoDB" id="10261550at2759"/>
<dbReference type="GO" id="GO:0004016">
    <property type="term" value="F:adenylate cyclase activity"/>
    <property type="evidence" value="ECO:0007669"/>
    <property type="project" value="UniProtKB-EC"/>
</dbReference>
<dbReference type="InterPro" id="IPR029787">
    <property type="entry name" value="Nucleotide_cyclase"/>
</dbReference>
<keyword evidence="8 16" id="KW-0547">Nucleotide-binding</keyword>
<comment type="caution">
    <text evidence="23">The sequence shown here is derived from an EMBL/GenBank/DDBJ whole genome shotgun (WGS) entry which is preliminary data.</text>
</comment>
<dbReference type="InterPro" id="IPR032628">
    <property type="entry name" value="AC_N"/>
</dbReference>
<feature type="domain" description="Guanylate cyclase" evidence="22">
    <location>
        <begin position="981"/>
        <end position="1120"/>
    </location>
</feature>
<keyword evidence="6 16" id="KW-0479">Metal-binding</keyword>
<keyword evidence="10 16" id="KW-0460">Magnesium</keyword>
<keyword evidence="13 16" id="KW-0472">Membrane</keyword>
<comment type="cofactor">
    <cofactor evidence="18">
        <name>Mg(2+)</name>
        <dbReference type="ChEBI" id="CHEBI:18420"/>
    </cofactor>
    <cofactor evidence="18">
        <name>Mn(2+)</name>
        <dbReference type="ChEBI" id="CHEBI:29035"/>
    </cofactor>
    <text evidence="18">Binds 2 magnesium ions per subunit. Is also active with manganese (in vitro).</text>
</comment>
<evidence type="ECO:0000256" key="15">
    <source>
        <dbReference type="ARBA" id="ARBA00023239"/>
    </source>
</evidence>
<feature type="compositionally biased region" description="Polar residues" evidence="20">
    <location>
        <begin position="7"/>
        <end position="23"/>
    </location>
</feature>
<evidence type="ECO:0000256" key="16">
    <source>
        <dbReference type="PIRNR" id="PIRNR039050"/>
    </source>
</evidence>
<evidence type="ECO:0000256" key="4">
    <source>
        <dbReference type="ARBA" id="ARBA00012201"/>
    </source>
</evidence>
<dbReference type="Proteomes" id="UP000494165">
    <property type="component" value="Unassembled WGS sequence"/>
</dbReference>
<dbReference type="Pfam" id="PF16214">
    <property type="entry name" value="AC_N"/>
    <property type="match status" value="1"/>
</dbReference>
<keyword evidence="15 16" id="KW-0456">Lyase</keyword>
<name>A0A8S1DT93_9INSE</name>
<feature type="transmembrane region" description="Helical" evidence="21">
    <location>
        <begin position="770"/>
        <end position="792"/>
    </location>
</feature>
<feature type="binding site" evidence="18">
    <location>
        <position position="474"/>
    </location>
    <ligand>
        <name>Mg(2+)</name>
        <dbReference type="ChEBI" id="CHEBI:18420"/>
        <label>2</label>
        <note>catalytic</note>
    </ligand>
</feature>
<dbReference type="PIRSF" id="PIRSF039050">
    <property type="entry name" value="Ade_cyc"/>
    <property type="match status" value="1"/>
</dbReference>
<evidence type="ECO:0000256" key="19">
    <source>
        <dbReference type="RuleBase" id="RU000405"/>
    </source>
</evidence>
<sequence>MNEDSAAVTSGSPNAADQQQRSGTPPPPPPPPEKSLPAADKSTSKRFSFRTARSESSEAAQPAGTATLVKTRRSRSLRHPFRVSTTTAVVSANNSCGSMVSIAPHSSASSTNLRPKKSNWEVIEHFNASSGLIASSLKPKDDDFDDADENTLALTGFEEQDFENASCWGKCKHVLGQAWNSRGFENPEVEMLYQRYFLRMNQSHLVHLLVLLVALSSVLLLVVLLNSGPRLLACSVLISCMLVYLALLVMLSKPSLNELYLMAASYVVMLTFVGLTLLMALTPHNSVSAVMSLVFLAFAMLPVHLIEALIASLLLAVVHITTINFSLPDATAQKLLTDSVLLAGAIWCGALTHFPGEQARRTAFMETRQCIEARLRTLHENQRQERLLLSVLPRHVAMEMKADFAGKPTDSMFHKIYIQRHENVSILFADICGFTSLSDQCTAEELVCLLNELFARFDRLAAEHHCLRIKLLGDCYYCVSGLPEARPDHAQCCVEMGLDMIDAIALVRDVTGVNVNMRVGIHSGRVHCGVLGLRKWQFDVWSNDVTLANHMESGGIPGRVHITKETLQYLGDSYEVEAGNGGQRNAYLHAHNIATYLIVAKEECRINKPTTTNKGANGVSVSKELRVMGHLMAENRMEESRDQQEELNDYLKRAIDARSVDRLRAEHCKHFMLNFKQPDVEKKYSHEQDKLLAAYFLCSLLVYLLVMLVEAIASTSPLALLACALCSIPGLILIAFFNFLTFSYDRESVSRVCGKLVAKLSAKMNHSRQVAQNVAICTVACIYIAALLPLLLNSWSGGECGMKQEMLRADNSSVIANVTLNDTANLVYNAADNLCDTEQIPEWVAGCLVLAMAACAENRALTTPVKLSLLGLGSVSAILCLMLPPMSMWSLGMEGGMPVLLTASCILFLLLAALIHSQQSETTSRLDFLWKLQANEEKEEMEHLQAHNRKLLANILPEHVADHFLGGDIEELYHQECEFVCIMFASIPNFSEFYVELESNNEGVECLRLLNEIIADFDEILAEERFGSIEKIKSTGATYMAASGLTEDSCDLINFSHVTAMADYALRLREQLEYVNEHSFNHFKIRIGISVGPVVAGVIGVKKPQYDIWGNAVNVASRMDSTGLLDSIQVTQEVYKILNERGYSLSCRGPVIVKGKGEMVTYLLNDKNS</sequence>
<dbReference type="AlphaFoldDB" id="A0A8S1DT93"/>
<dbReference type="PANTHER" id="PTHR45627">
    <property type="entry name" value="ADENYLATE CYCLASE TYPE 1"/>
    <property type="match status" value="1"/>
</dbReference>
<feature type="transmembrane region" description="Helical" evidence="21">
    <location>
        <begin position="205"/>
        <end position="224"/>
    </location>
</feature>
<comment type="similarity">
    <text evidence="16 19">Belongs to the adenylyl cyclase class-4/guanylyl cyclase family.</text>
</comment>
<evidence type="ECO:0000313" key="23">
    <source>
        <dbReference type="EMBL" id="CAB3383133.1"/>
    </source>
</evidence>
<dbReference type="FunFam" id="3.30.70.1230:FF:000002">
    <property type="entry name" value="Adenylate cyclase"/>
    <property type="match status" value="1"/>
</dbReference>
<evidence type="ECO:0000256" key="11">
    <source>
        <dbReference type="ARBA" id="ARBA00022989"/>
    </source>
</evidence>
<feature type="domain" description="Guanylate cyclase" evidence="22">
    <location>
        <begin position="425"/>
        <end position="552"/>
    </location>
</feature>
<dbReference type="FunFam" id="3.30.70.1230:FF:000001">
    <property type="entry name" value="Adenylate cyclase"/>
    <property type="match status" value="1"/>
</dbReference>
<keyword evidence="12 16" id="KW-0115">cAMP biosynthesis</keyword>
<evidence type="ECO:0000256" key="5">
    <source>
        <dbReference type="ARBA" id="ARBA00022692"/>
    </source>
</evidence>
<comment type="function">
    <text evidence="16">Catalyzes the formation of the signaling molecule cAMP in response to G-protein signaling.</text>
</comment>
<comment type="catalytic activity">
    <reaction evidence="1 16">
        <text>ATP = 3',5'-cyclic AMP + diphosphate</text>
        <dbReference type="Rhea" id="RHEA:15389"/>
        <dbReference type="ChEBI" id="CHEBI:30616"/>
        <dbReference type="ChEBI" id="CHEBI:33019"/>
        <dbReference type="ChEBI" id="CHEBI:58165"/>
        <dbReference type="EC" id="4.6.1.1"/>
    </reaction>
</comment>
<feature type="binding site" evidence="17">
    <location>
        <position position="518"/>
    </location>
    <ligand>
        <name>ATP</name>
        <dbReference type="ChEBI" id="CHEBI:30616"/>
    </ligand>
</feature>
<dbReference type="GO" id="GO:0035556">
    <property type="term" value="P:intracellular signal transduction"/>
    <property type="evidence" value="ECO:0007669"/>
    <property type="project" value="InterPro"/>
</dbReference>
<dbReference type="SUPFAM" id="SSF55073">
    <property type="entry name" value="Nucleotide cyclase"/>
    <property type="match status" value="2"/>
</dbReference>
<feature type="region of interest" description="Disordered" evidence="20">
    <location>
        <begin position="1"/>
        <end position="78"/>
    </location>
</feature>
<dbReference type="CDD" id="cd07302">
    <property type="entry name" value="CHD"/>
    <property type="match status" value="2"/>
</dbReference>
<dbReference type="Pfam" id="PF00211">
    <property type="entry name" value="Guanylate_cyc"/>
    <property type="match status" value="2"/>
</dbReference>
<comment type="subcellular location">
    <subcellularLocation>
        <location evidence="3">Membrane</location>
        <topology evidence="3">Multi-pass membrane protein</topology>
    </subcellularLocation>
</comment>
<keyword evidence="9 16" id="KW-0067">ATP-binding</keyword>
<evidence type="ECO:0000256" key="1">
    <source>
        <dbReference type="ARBA" id="ARBA00001593"/>
    </source>
</evidence>
<evidence type="ECO:0000256" key="2">
    <source>
        <dbReference type="ARBA" id="ARBA00001936"/>
    </source>
</evidence>
<accession>A0A8S1DT93</accession>
<evidence type="ECO:0000256" key="18">
    <source>
        <dbReference type="PIRSR" id="PIRSR039050-51"/>
    </source>
</evidence>
<feature type="binding site" evidence="17">
    <location>
        <position position="1033"/>
    </location>
    <ligand>
        <name>ATP</name>
        <dbReference type="ChEBI" id="CHEBI:30616"/>
    </ligand>
</feature>
<feature type="binding site" evidence="17">
    <location>
        <position position="1154"/>
    </location>
    <ligand>
        <name>ATP</name>
        <dbReference type="ChEBI" id="CHEBI:30616"/>
    </ligand>
</feature>
<dbReference type="EC" id="4.6.1.1" evidence="4 16"/>
<proteinExistence type="inferred from homology"/>
<dbReference type="InterPro" id="IPR001054">
    <property type="entry name" value="A/G_cyclase"/>
</dbReference>
<feature type="transmembrane region" description="Helical" evidence="21">
    <location>
        <begin position="692"/>
        <end position="713"/>
    </location>
</feature>
<organism evidence="23 24">
    <name type="scientific">Cloeon dipterum</name>
    <dbReference type="NCBI Taxonomy" id="197152"/>
    <lineage>
        <taxon>Eukaryota</taxon>
        <taxon>Metazoa</taxon>
        <taxon>Ecdysozoa</taxon>
        <taxon>Arthropoda</taxon>
        <taxon>Hexapoda</taxon>
        <taxon>Insecta</taxon>
        <taxon>Pterygota</taxon>
        <taxon>Palaeoptera</taxon>
        <taxon>Ephemeroptera</taxon>
        <taxon>Pisciforma</taxon>
        <taxon>Baetidae</taxon>
        <taxon>Cloeon</taxon>
    </lineage>
</organism>
<protein>
    <recommendedName>
        <fullName evidence="4 16">adenylate cyclase</fullName>
        <ecNumber evidence="4 16">4.6.1.1</ecNumber>
    </recommendedName>
</protein>
<feature type="binding site" evidence="17">
    <location>
        <begin position="1107"/>
        <end position="1109"/>
    </location>
    <ligand>
        <name>ATP</name>
        <dbReference type="ChEBI" id="CHEBI:30616"/>
    </ligand>
</feature>